<proteinExistence type="predicted"/>
<name>A0A948RW46_UNCEI</name>
<evidence type="ECO:0000313" key="2">
    <source>
        <dbReference type="Proteomes" id="UP000777784"/>
    </source>
</evidence>
<comment type="caution">
    <text evidence="1">The sequence shown here is derived from an EMBL/GenBank/DDBJ whole genome shotgun (WGS) entry which is preliminary data.</text>
</comment>
<sequence length="63" mass="7598">MAENRGCDSCHLRAKYDGNPESFLGRIWRWHINWCPGWKKFFNSLPDEKKAEVAKTYNFKKYQ</sequence>
<accession>A0A948RW46</accession>
<dbReference type="EMBL" id="JAHJDP010000023">
    <property type="protein sequence ID" value="MBU2690087.1"/>
    <property type="molecule type" value="Genomic_DNA"/>
</dbReference>
<dbReference type="Proteomes" id="UP000777784">
    <property type="component" value="Unassembled WGS sequence"/>
</dbReference>
<dbReference type="AlphaFoldDB" id="A0A948RW46"/>
<gene>
    <name evidence="1" type="ORF">KJ970_04105</name>
</gene>
<protein>
    <submittedName>
        <fullName evidence="1">Uncharacterized protein</fullName>
    </submittedName>
</protein>
<organism evidence="1 2">
    <name type="scientific">Eiseniibacteriota bacterium</name>
    <dbReference type="NCBI Taxonomy" id="2212470"/>
    <lineage>
        <taxon>Bacteria</taxon>
        <taxon>Candidatus Eiseniibacteriota</taxon>
    </lineage>
</organism>
<evidence type="ECO:0000313" key="1">
    <source>
        <dbReference type="EMBL" id="MBU2690087.1"/>
    </source>
</evidence>
<reference evidence="1" key="1">
    <citation type="submission" date="2021-05" db="EMBL/GenBank/DDBJ databases">
        <title>Energy efficiency and biological interactions define the core microbiome of deep oligotrophic groundwater.</title>
        <authorList>
            <person name="Mehrshad M."/>
            <person name="Lopez-Fernandez M."/>
            <person name="Bell E."/>
            <person name="Bernier-Latmani R."/>
            <person name="Bertilsson S."/>
            <person name="Dopson M."/>
        </authorList>
    </citation>
    <scope>NUCLEOTIDE SEQUENCE</scope>
    <source>
        <strain evidence="1">Modern_marine.mb.64</strain>
    </source>
</reference>